<dbReference type="PANTHER" id="PTHR48154">
    <property type="entry name" value="PROTEIN, PUTATIVE-RELATED"/>
    <property type="match status" value="1"/>
</dbReference>
<feature type="compositionally biased region" description="Basic and acidic residues" evidence="1">
    <location>
        <begin position="224"/>
        <end position="235"/>
    </location>
</feature>
<name>A0A371G2G6_MUCPR</name>
<dbReference type="EMBL" id="QJKJ01006959">
    <property type="protein sequence ID" value="RDX84756.1"/>
    <property type="molecule type" value="Genomic_DNA"/>
</dbReference>
<evidence type="ECO:0000313" key="3">
    <source>
        <dbReference type="EMBL" id="RDX84756.1"/>
    </source>
</evidence>
<accession>A0A371G2G6</accession>
<feature type="non-terminal residue" evidence="3">
    <location>
        <position position="1"/>
    </location>
</feature>
<evidence type="ECO:0000259" key="2">
    <source>
        <dbReference type="Pfam" id="PF24924"/>
    </source>
</evidence>
<dbReference type="Proteomes" id="UP000257109">
    <property type="component" value="Unassembled WGS sequence"/>
</dbReference>
<sequence>METEPRYWVKQPHHVQAKAPNVQTLRYWGSCLKGPWRRRFEKLHGNLLSLLEVETQPAALEALVQYYDSPIRCFTFRDFQMAPTLEEYERLMGLPLVESPLYFHQGQPPSWATIARLLRVSKTEMAKRRRNRNGTEGIPRVTTAPVSRRARFGCHDRHIGLAPLRGVGGKRRTLDAAPPVLPLANRPPLPMQNQDCLPGRRLQVELLGKATRGGHRKNNSLVPRLERKTRDDHQLRGIPQCPPPRNLGGHQL</sequence>
<dbReference type="PANTHER" id="PTHR48154:SF1">
    <property type="entry name" value="PROTEIN, PUTATIVE-RELATED"/>
    <property type="match status" value="1"/>
</dbReference>
<protein>
    <recommendedName>
        <fullName evidence="2">DUF7745 domain-containing protein</fullName>
    </recommendedName>
</protein>
<evidence type="ECO:0000256" key="1">
    <source>
        <dbReference type="SAM" id="MobiDB-lite"/>
    </source>
</evidence>
<dbReference type="OrthoDB" id="1743443at2759"/>
<comment type="caution">
    <text evidence="3">The sequence shown here is derived from an EMBL/GenBank/DDBJ whole genome shotgun (WGS) entry which is preliminary data.</text>
</comment>
<organism evidence="3 4">
    <name type="scientific">Mucuna pruriens</name>
    <name type="common">Velvet bean</name>
    <name type="synonym">Dolichos pruriens</name>
    <dbReference type="NCBI Taxonomy" id="157652"/>
    <lineage>
        <taxon>Eukaryota</taxon>
        <taxon>Viridiplantae</taxon>
        <taxon>Streptophyta</taxon>
        <taxon>Embryophyta</taxon>
        <taxon>Tracheophyta</taxon>
        <taxon>Spermatophyta</taxon>
        <taxon>Magnoliopsida</taxon>
        <taxon>eudicotyledons</taxon>
        <taxon>Gunneridae</taxon>
        <taxon>Pentapetalae</taxon>
        <taxon>rosids</taxon>
        <taxon>fabids</taxon>
        <taxon>Fabales</taxon>
        <taxon>Fabaceae</taxon>
        <taxon>Papilionoideae</taxon>
        <taxon>50 kb inversion clade</taxon>
        <taxon>NPAAA clade</taxon>
        <taxon>indigoferoid/millettioid clade</taxon>
        <taxon>Phaseoleae</taxon>
        <taxon>Mucuna</taxon>
    </lineage>
</organism>
<feature type="domain" description="DUF7745" evidence="2">
    <location>
        <begin position="29"/>
        <end position="140"/>
    </location>
</feature>
<reference evidence="3" key="1">
    <citation type="submission" date="2018-05" db="EMBL/GenBank/DDBJ databases">
        <title>Draft genome of Mucuna pruriens seed.</title>
        <authorList>
            <person name="Nnadi N.E."/>
            <person name="Vos R."/>
            <person name="Hasami M.H."/>
            <person name="Devisetty U.K."/>
            <person name="Aguiy J.C."/>
        </authorList>
    </citation>
    <scope>NUCLEOTIDE SEQUENCE [LARGE SCALE GENOMIC DNA]</scope>
    <source>
        <strain evidence="3">JCA_2017</strain>
    </source>
</reference>
<gene>
    <name evidence="3" type="ORF">CR513_34157</name>
</gene>
<dbReference type="Pfam" id="PF24924">
    <property type="entry name" value="DUF7745"/>
    <property type="match status" value="1"/>
</dbReference>
<feature type="region of interest" description="Disordered" evidence="1">
    <location>
        <begin position="210"/>
        <end position="252"/>
    </location>
</feature>
<dbReference type="InterPro" id="IPR056647">
    <property type="entry name" value="DUF7745"/>
</dbReference>
<evidence type="ECO:0000313" key="4">
    <source>
        <dbReference type="Proteomes" id="UP000257109"/>
    </source>
</evidence>
<keyword evidence="4" id="KW-1185">Reference proteome</keyword>
<proteinExistence type="predicted"/>
<dbReference type="AlphaFoldDB" id="A0A371G2G6"/>